<dbReference type="Proteomes" id="UP001497535">
    <property type="component" value="Unassembled WGS sequence"/>
</dbReference>
<proteinExistence type="predicted"/>
<sequence length="203" mass="23155">MENQREIQPDVSIECGEFNSRTTSTFLTRIASFLGLKPKAKLPIKRVLINFALIFIFGALIEAFLHILGPFTRGFFCDDNSIRLPYKTGTIPLWMLILYCLLVTNLTVRFFFLFSGPIHSAISFLHRTILGHLGFENLIARRNYGGVDCYRHGMVIGNGGDVNLLETSCNAKTLKCQTPHKPLKCQIIELLYLVYYWRILAFS</sequence>
<protein>
    <submittedName>
        <fullName evidence="1">Uncharacterized protein</fullName>
    </submittedName>
</protein>
<accession>A0ACB0ZSJ3</accession>
<gene>
    <name evidence="1" type="ORF">MENTE1834_LOCUS29361</name>
</gene>
<comment type="caution">
    <text evidence="1">The sequence shown here is derived from an EMBL/GenBank/DDBJ whole genome shotgun (WGS) entry which is preliminary data.</text>
</comment>
<dbReference type="EMBL" id="CAVMJV010000046">
    <property type="protein sequence ID" value="CAK5082107.1"/>
    <property type="molecule type" value="Genomic_DNA"/>
</dbReference>
<evidence type="ECO:0000313" key="1">
    <source>
        <dbReference type="EMBL" id="CAK5082107.1"/>
    </source>
</evidence>
<reference evidence="1" key="1">
    <citation type="submission" date="2023-11" db="EMBL/GenBank/DDBJ databases">
        <authorList>
            <person name="Poullet M."/>
        </authorList>
    </citation>
    <scope>NUCLEOTIDE SEQUENCE</scope>
    <source>
        <strain evidence="1">E1834</strain>
    </source>
</reference>
<name>A0ACB0ZSJ3_MELEN</name>
<evidence type="ECO:0000313" key="2">
    <source>
        <dbReference type="Proteomes" id="UP001497535"/>
    </source>
</evidence>
<organism evidence="1 2">
    <name type="scientific">Meloidogyne enterolobii</name>
    <name type="common">Root-knot nematode worm</name>
    <name type="synonym">Meloidogyne mayaguensis</name>
    <dbReference type="NCBI Taxonomy" id="390850"/>
    <lineage>
        <taxon>Eukaryota</taxon>
        <taxon>Metazoa</taxon>
        <taxon>Ecdysozoa</taxon>
        <taxon>Nematoda</taxon>
        <taxon>Chromadorea</taxon>
        <taxon>Rhabditida</taxon>
        <taxon>Tylenchina</taxon>
        <taxon>Tylenchomorpha</taxon>
        <taxon>Tylenchoidea</taxon>
        <taxon>Meloidogynidae</taxon>
        <taxon>Meloidogyninae</taxon>
        <taxon>Meloidogyne</taxon>
    </lineage>
</organism>
<keyword evidence="2" id="KW-1185">Reference proteome</keyword>